<dbReference type="InterPro" id="IPR029063">
    <property type="entry name" value="SAM-dependent_MTases_sf"/>
</dbReference>
<evidence type="ECO:0000313" key="2">
    <source>
        <dbReference type="Proteomes" id="UP000230821"/>
    </source>
</evidence>
<reference evidence="1 2" key="1">
    <citation type="submission" date="2017-10" db="EMBL/GenBank/DDBJ databases">
        <title>Novel microbial diversity and functional potential in the marine mammal oral microbiome.</title>
        <authorList>
            <person name="Dudek N.K."/>
            <person name="Sun C.L."/>
            <person name="Burstein D."/>
            <person name="Kantor R.S."/>
            <person name="Aliaga Goltsman D.S."/>
            <person name="Bik E.M."/>
            <person name="Thomas B.C."/>
            <person name="Banfield J.F."/>
            <person name="Relman D.A."/>
        </authorList>
    </citation>
    <scope>NUCLEOTIDE SEQUENCE [LARGE SCALE GENOMIC DNA]</scope>
    <source>
        <strain evidence="1">DOLJORAL78_47_16</strain>
    </source>
</reference>
<dbReference type="Proteomes" id="UP000230821">
    <property type="component" value="Unassembled WGS sequence"/>
</dbReference>
<gene>
    <name evidence="1" type="ORF">CSA56_02245</name>
</gene>
<dbReference type="SUPFAM" id="SSF53335">
    <property type="entry name" value="S-adenosyl-L-methionine-dependent methyltransferases"/>
    <property type="match status" value="1"/>
</dbReference>
<sequence>MLAPYEIELSPIGKQLISLEPVNIGGQHYLKCELDGELNDGWIKELEMLAMTGPYFLYYDRLGEFDGPFLCPFDTHFSPEFPPDLITTRRYHGKTNELFTHFLCNLARFSSDFSQQPWTELRVFDPLAGGGTTLFVALVLGADAAGVEQNKKSAHSTAVFLKHYAQEQQIPFTLKEERLKKLKASRWWFTLGAEPSKRCILAKGEISQSAELISGFKRPHFIVADLPYGIQHKGGIHDLLTEALPIWNALLLPGGTLVFSWESTRFSRMKMIELVESASRLHVLDDPPYNSLAHRVDRVIKNRDVIVARVGE</sequence>
<dbReference type="AlphaFoldDB" id="A0A2G6KJN7"/>
<name>A0A2G6KJN7_9BACT</name>
<comment type="caution">
    <text evidence="1">The sequence shown here is derived from an EMBL/GenBank/DDBJ whole genome shotgun (WGS) entry which is preliminary data.</text>
</comment>
<evidence type="ECO:0000313" key="1">
    <source>
        <dbReference type="EMBL" id="PIE35888.1"/>
    </source>
</evidence>
<dbReference type="EMBL" id="PDSK01000030">
    <property type="protein sequence ID" value="PIE35888.1"/>
    <property type="molecule type" value="Genomic_DNA"/>
</dbReference>
<dbReference type="Gene3D" id="3.40.50.150">
    <property type="entry name" value="Vaccinia Virus protein VP39"/>
    <property type="match status" value="1"/>
</dbReference>
<accession>A0A2G6KJN7</accession>
<protein>
    <submittedName>
        <fullName evidence="1">Uncharacterized protein</fullName>
    </submittedName>
</protein>
<organism evidence="1 2">
    <name type="scientific">candidate division KSB3 bacterium</name>
    <dbReference type="NCBI Taxonomy" id="2044937"/>
    <lineage>
        <taxon>Bacteria</taxon>
        <taxon>candidate division KSB3</taxon>
    </lineage>
</organism>
<proteinExistence type="predicted"/>